<sequence length="244" mass="28153">MSSPCPNFTDLSDLHKCANDLLHSPHIQQALHHHHHHQQQQQQQHEAMSSVREISDASLKMLDLCGTTREFHLLIKQHLQDLQHTLRRAKIEEFDFDAHILVHNVYRKKLKKKVSKCLRNTKGFKSKYFTSDLSLLDHSLIVVVHVLREVRGATISTLESLLSLVILPTNIPRINSGQSSSFSSKLRRINCRRLLERCDSMDVVVASKRLEEVASAMEELEVELESIIRRLLRTRVLLLNILTN</sequence>
<gene>
    <name evidence="4" type="primary">LOC110796957</name>
</gene>
<dbReference type="AlphaFoldDB" id="A0A9R0J0P3"/>
<dbReference type="KEGG" id="soe:110796957"/>
<dbReference type="Proteomes" id="UP000813463">
    <property type="component" value="Chromosome 5"/>
</dbReference>
<reference evidence="3" key="1">
    <citation type="journal article" date="2021" name="Nat. Commun.">
        <title>Genomic analyses provide insights into spinach domestication and the genetic basis of agronomic traits.</title>
        <authorList>
            <person name="Cai X."/>
            <person name="Sun X."/>
            <person name="Xu C."/>
            <person name="Sun H."/>
            <person name="Wang X."/>
            <person name="Ge C."/>
            <person name="Zhang Z."/>
            <person name="Wang Q."/>
            <person name="Fei Z."/>
            <person name="Jiao C."/>
            <person name="Wang Q."/>
        </authorList>
    </citation>
    <scope>NUCLEOTIDE SEQUENCE [LARGE SCALE GENOMIC DNA]</scope>
    <source>
        <strain evidence="3">cv. Varoflay</strain>
    </source>
</reference>
<evidence type="ECO:0000256" key="2">
    <source>
        <dbReference type="SAM" id="MobiDB-lite"/>
    </source>
</evidence>
<feature type="coiled-coil region" evidence="1">
    <location>
        <begin position="203"/>
        <end position="230"/>
    </location>
</feature>
<name>A0A9R0J0P3_SPIOL</name>
<organism evidence="3 4">
    <name type="scientific">Spinacia oleracea</name>
    <name type="common">Spinach</name>
    <dbReference type="NCBI Taxonomy" id="3562"/>
    <lineage>
        <taxon>Eukaryota</taxon>
        <taxon>Viridiplantae</taxon>
        <taxon>Streptophyta</taxon>
        <taxon>Embryophyta</taxon>
        <taxon>Tracheophyta</taxon>
        <taxon>Spermatophyta</taxon>
        <taxon>Magnoliopsida</taxon>
        <taxon>eudicotyledons</taxon>
        <taxon>Gunneridae</taxon>
        <taxon>Pentapetalae</taxon>
        <taxon>Caryophyllales</taxon>
        <taxon>Chenopodiaceae</taxon>
        <taxon>Chenopodioideae</taxon>
        <taxon>Anserineae</taxon>
        <taxon>Spinacia</taxon>
    </lineage>
</organism>
<keyword evidence="3" id="KW-1185">Reference proteome</keyword>
<reference evidence="4" key="2">
    <citation type="submission" date="2025-08" db="UniProtKB">
        <authorList>
            <consortium name="RefSeq"/>
        </authorList>
    </citation>
    <scope>IDENTIFICATION</scope>
    <source>
        <tissue evidence="4">Leaf</tissue>
    </source>
</reference>
<protein>
    <submittedName>
        <fullName evidence="4">Uncharacterized protein</fullName>
    </submittedName>
</protein>
<accession>A0A9R0J0P3</accession>
<dbReference type="PANTHER" id="PTHR33070">
    <property type="entry name" value="OS06G0725500 PROTEIN"/>
    <property type="match status" value="1"/>
</dbReference>
<feature type="region of interest" description="Disordered" evidence="2">
    <location>
        <begin position="29"/>
        <end position="50"/>
    </location>
</feature>
<keyword evidence="1" id="KW-0175">Coiled coil</keyword>
<dbReference type="GO" id="GO:0048364">
    <property type="term" value="P:root development"/>
    <property type="evidence" value="ECO:0007669"/>
    <property type="project" value="InterPro"/>
</dbReference>
<dbReference type="Pfam" id="PF03087">
    <property type="entry name" value="BPS1"/>
    <property type="match status" value="1"/>
</dbReference>
<evidence type="ECO:0000313" key="4">
    <source>
        <dbReference type="RefSeq" id="XP_021857749.2"/>
    </source>
</evidence>
<dbReference type="InterPro" id="IPR004320">
    <property type="entry name" value="BPS1_pln"/>
</dbReference>
<dbReference type="GO" id="GO:0048367">
    <property type="term" value="P:shoot system development"/>
    <property type="evidence" value="ECO:0007669"/>
    <property type="project" value="InterPro"/>
</dbReference>
<evidence type="ECO:0000313" key="3">
    <source>
        <dbReference type="Proteomes" id="UP000813463"/>
    </source>
</evidence>
<proteinExistence type="predicted"/>
<dbReference type="RefSeq" id="XP_021857749.2">
    <property type="nucleotide sequence ID" value="XM_022002057.2"/>
</dbReference>
<dbReference type="GeneID" id="110796957"/>
<evidence type="ECO:0000256" key="1">
    <source>
        <dbReference type="SAM" id="Coils"/>
    </source>
</evidence>
<dbReference type="PANTHER" id="PTHR33070:SF7">
    <property type="entry name" value="RX N-TERMINAL DOMAIN-CONTAINING PROTEIN"/>
    <property type="match status" value="1"/>
</dbReference>